<evidence type="ECO:0000313" key="8">
    <source>
        <dbReference type="Proteomes" id="UP000031036"/>
    </source>
</evidence>
<evidence type="ECO:0000256" key="2">
    <source>
        <dbReference type="ARBA" id="ARBA00012544"/>
    </source>
</evidence>
<dbReference type="Gene3D" id="3.40.50.2000">
    <property type="entry name" value="Glycogen Phosphorylase B"/>
    <property type="match status" value="2"/>
</dbReference>
<evidence type="ECO:0000256" key="3">
    <source>
        <dbReference type="ARBA" id="ARBA00022676"/>
    </source>
</evidence>
<reference evidence="7 8" key="1">
    <citation type="submission" date="2014-11" db="EMBL/GenBank/DDBJ databases">
        <title>Genetic blueprint of the zoonotic pathogen Toxocara canis.</title>
        <authorList>
            <person name="Zhu X.-Q."/>
            <person name="Korhonen P.K."/>
            <person name="Cai H."/>
            <person name="Young N.D."/>
            <person name="Nejsum P."/>
            <person name="von Samson-Himmelstjerna G."/>
            <person name="Boag P.R."/>
            <person name="Tan P."/>
            <person name="Li Q."/>
            <person name="Min J."/>
            <person name="Yang Y."/>
            <person name="Wang X."/>
            <person name="Fang X."/>
            <person name="Hall R.S."/>
            <person name="Hofmann A."/>
            <person name="Sternberg P.W."/>
            <person name="Jex A.R."/>
            <person name="Gasser R.B."/>
        </authorList>
    </citation>
    <scope>NUCLEOTIDE SEQUENCE [LARGE SCALE GENOMIC DNA]</scope>
    <source>
        <strain evidence="7">PN_DK_2014</strain>
    </source>
</reference>
<evidence type="ECO:0000313" key="7">
    <source>
        <dbReference type="EMBL" id="KHN88551.1"/>
    </source>
</evidence>
<dbReference type="InterPro" id="IPR050271">
    <property type="entry name" value="UDP-glycosyltransferase"/>
</dbReference>
<comment type="caution">
    <text evidence="7">The sequence shown here is derived from an EMBL/GenBank/DDBJ whole genome shotgun (WGS) entry which is preliminary data.</text>
</comment>
<keyword evidence="3 6" id="KW-0328">Glycosyltransferase</keyword>
<dbReference type="InterPro" id="IPR002213">
    <property type="entry name" value="UDP_glucos_trans"/>
</dbReference>
<dbReference type="PANTHER" id="PTHR48043">
    <property type="entry name" value="EG:EG0003.4 PROTEIN-RELATED"/>
    <property type="match status" value="1"/>
</dbReference>
<comment type="similarity">
    <text evidence="1 6">Belongs to the UDP-glycosyltransferase family.</text>
</comment>
<evidence type="ECO:0000256" key="4">
    <source>
        <dbReference type="ARBA" id="ARBA00022679"/>
    </source>
</evidence>
<evidence type="ECO:0000256" key="5">
    <source>
        <dbReference type="ARBA" id="ARBA00047475"/>
    </source>
</evidence>
<dbReference type="EMBL" id="JPKZ01000210">
    <property type="protein sequence ID" value="KHN88551.1"/>
    <property type="molecule type" value="Genomic_DNA"/>
</dbReference>
<dbReference type="Proteomes" id="UP000031036">
    <property type="component" value="Unassembled WGS sequence"/>
</dbReference>
<dbReference type="PROSITE" id="PS00375">
    <property type="entry name" value="UDPGT"/>
    <property type="match status" value="1"/>
</dbReference>
<dbReference type="CDD" id="cd03784">
    <property type="entry name" value="GT1_Gtf-like"/>
    <property type="match status" value="1"/>
</dbReference>
<dbReference type="Pfam" id="PF00201">
    <property type="entry name" value="UDPGT"/>
    <property type="match status" value="2"/>
</dbReference>
<sequence length="570" mass="64213">MGRIADILVGAGHEVVVLMPECDGRLKTNGTQLARVMRTNCSFDGLREMLSFLDDIWPINGERMDFVFNETLSKCPSIFINANLLLEFPREVNSRIAFVGGLTASRSGLLTDAELIGRLKKEHFDLGISEVFSFCGFGIFEKIGLQKHLSAFNTEIIEAITEPFGVSFNPSHVPGKAPTLLSYNDDMMSFMGRVKNLIVFLNTYVIIRFMAVPHVLQPFEEHIRQPFTIVESFETLSKCPSIFINANLLLEFPREVNSRIAFVGGLTASRSGSLTEEFKRLMDESMGGVVLISFGTIALSSQMPSNFKSAFVSAFRHFPEITFIWKYELDDEVASDLPNVVKRKWIPQAGLLELNDAHGVSETYVAREQGAAYRICMNELTFAQNRSSSCMSLPMVITFIWKYELDDEVASDLPNVVKRKWVPQSGLLGHRNMRAFVSQCGANGMGESLYAGVPMVCIPLVFDQMRVSKKVEKQRIAVVIHKQNFTAKSFQWALRTVVYDKSYSVSARRMSAMAKDVIIPMEEEISRRARIAIKMKKVELLDAGYRKLNCLKFFYIDVICIPLILIILLS</sequence>
<keyword evidence="4 6" id="KW-0808">Transferase</keyword>
<dbReference type="GO" id="GO:0015020">
    <property type="term" value="F:glucuronosyltransferase activity"/>
    <property type="evidence" value="ECO:0007669"/>
    <property type="project" value="UniProtKB-EC"/>
</dbReference>
<gene>
    <name evidence="7" type="primary">ugt-50</name>
    <name evidence="7" type="ORF">Tcan_04039</name>
</gene>
<proteinExistence type="inferred from homology"/>
<dbReference type="OrthoDB" id="5835829at2759"/>
<dbReference type="EC" id="2.4.1.17" evidence="2"/>
<comment type="catalytic activity">
    <reaction evidence="5">
        <text>glucuronate acceptor + UDP-alpha-D-glucuronate = acceptor beta-D-glucuronoside + UDP + H(+)</text>
        <dbReference type="Rhea" id="RHEA:21032"/>
        <dbReference type="ChEBI" id="CHEBI:15378"/>
        <dbReference type="ChEBI" id="CHEBI:58052"/>
        <dbReference type="ChEBI" id="CHEBI:58223"/>
        <dbReference type="ChEBI" id="CHEBI:132367"/>
        <dbReference type="ChEBI" id="CHEBI:132368"/>
        <dbReference type="EC" id="2.4.1.17"/>
    </reaction>
</comment>
<protein>
    <recommendedName>
        <fullName evidence="2">glucuronosyltransferase</fullName>
        <ecNumber evidence="2">2.4.1.17</ecNumber>
    </recommendedName>
</protein>
<dbReference type="SUPFAM" id="SSF53756">
    <property type="entry name" value="UDP-Glycosyltransferase/glycogen phosphorylase"/>
    <property type="match status" value="2"/>
</dbReference>
<dbReference type="PANTHER" id="PTHR48043:SF23">
    <property type="entry name" value="UDP-GLUCURONOSYLTRANSFERASE"/>
    <property type="match status" value="1"/>
</dbReference>
<dbReference type="AlphaFoldDB" id="A0A0B2VYC1"/>
<dbReference type="InterPro" id="IPR035595">
    <property type="entry name" value="UDP_glycos_trans_CS"/>
</dbReference>
<dbReference type="STRING" id="6265.A0A0B2VYC1"/>
<accession>A0A0B2VYC1</accession>
<organism evidence="7 8">
    <name type="scientific">Toxocara canis</name>
    <name type="common">Canine roundworm</name>
    <dbReference type="NCBI Taxonomy" id="6265"/>
    <lineage>
        <taxon>Eukaryota</taxon>
        <taxon>Metazoa</taxon>
        <taxon>Ecdysozoa</taxon>
        <taxon>Nematoda</taxon>
        <taxon>Chromadorea</taxon>
        <taxon>Rhabditida</taxon>
        <taxon>Spirurina</taxon>
        <taxon>Ascaridomorpha</taxon>
        <taxon>Ascaridoidea</taxon>
        <taxon>Toxocaridae</taxon>
        <taxon>Toxocara</taxon>
    </lineage>
</organism>
<evidence type="ECO:0000256" key="1">
    <source>
        <dbReference type="ARBA" id="ARBA00009995"/>
    </source>
</evidence>
<evidence type="ECO:0000256" key="6">
    <source>
        <dbReference type="RuleBase" id="RU003718"/>
    </source>
</evidence>
<name>A0A0B2VYC1_TOXCA</name>
<keyword evidence="8" id="KW-1185">Reference proteome</keyword>